<reference evidence="2" key="1">
    <citation type="submission" date="2016-10" db="EMBL/GenBank/DDBJ databases">
        <authorList>
            <person name="Varghese N."/>
            <person name="Submissions S."/>
        </authorList>
    </citation>
    <scope>NUCLEOTIDE SEQUENCE [LARGE SCALE GENOMIC DNA]</scope>
    <source>
        <strain evidence="2">DSM 23256</strain>
    </source>
</reference>
<name>A0A1G7IR52_9FIRM</name>
<sequence length="474" mass="52538">MMRKPITPMAPRASQYGIAPELVKKRMAEYPEMTSLLVKDLFADTPDVIYPGENGLAAIRQAAEAALRKVDMSMIKPGDSVNVLASHHGFTLLGGEPYAELLRAVRDIIAERTGASDIRLRAGVGLRFRETEEYIKRYGLDAHYKGKARGVAPIDEGVAIQTEIGTLYGIKAIYDADWIVHVHNSDVREVHFHRQVDRAVKPFGMSYARIETRSTYHWNMGPRGANFTARAIFESEFVKSKFAFAAFLNMSPSGVVGVSAENDLYVLNDQITVEGLKYYGKIMTLLGEIDECIVGLDFPCPVPYVFAAGVIYANFAGANQDLFDLDKGLPPYTWYTEAFYGKNGKPLIDGVLPVNPAIKMVVHNYAWGGYPSAFFSEHVPTIVVGQEQADLFNTDPQNLSYMKYAVVANELDEAMHFAYKAAKTDKVIIFDGAMGGINVSKSLAELLIRKAPEVSARVDQELMPKWLKQRGVSL</sequence>
<evidence type="ECO:0000313" key="1">
    <source>
        <dbReference type="EMBL" id="SDF15046.1"/>
    </source>
</evidence>
<dbReference type="RefSeq" id="WP_171904576.1">
    <property type="nucleotide sequence ID" value="NZ_FNBU01000003.1"/>
</dbReference>
<proteinExistence type="predicted"/>
<dbReference type="STRING" id="1123285.SAMN05660235_00595"/>
<dbReference type="EMBL" id="FNBU01000003">
    <property type="protein sequence ID" value="SDF15046.1"/>
    <property type="molecule type" value="Genomic_DNA"/>
</dbReference>
<dbReference type="AlphaFoldDB" id="A0A1G7IR52"/>
<evidence type="ECO:0000313" key="2">
    <source>
        <dbReference type="Proteomes" id="UP000243333"/>
    </source>
</evidence>
<gene>
    <name evidence="1" type="ORF">SAMN05660235_00595</name>
</gene>
<organism evidence="1 2">
    <name type="scientific">Sporolituus thermophilus DSM 23256</name>
    <dbReference type="NCBI Taxonomy" id="1123285"/>
    <lineage>
        <taxon>Bacteria</taxon>
        <taxon>Bacillati</taxon>
        <taxon>Bacillota</taxon>
        <taxon>Negativicutes</taxon>
        <taxon>Selenomonadales</taxon>
        <taxon>Sporomusaceae</taxon>
        <taxon>Sporolituus</taxon>
    </lineage>
</organism>
<accession>A0A1G7IR52</accession>
<keyword evidence="2" id="KW-1185">Reference proteome</keyword>
<protein>
    <submittedName>
        <fullName evidence="1">Uncharacterized protein</fullName>
    </submittedName>
</protein>
<dbReference type="Proteomes" id="UP000243333">
    <property type="component" value="Unassembled WGS sequence"/>
</dbReference>